<dbReference type="InterPro" id="IPR027417">
    <property type="entry name" value="P-loop_NTPase"/>
</dbReference>
<evidence type="ECO:0000256" key="4">
    <source>
        <dbReference type="ARBA" id="ARBA00022727"/>
    </source>
</evidence>
<keyword evidence="7" id="KW-0067">ATP-binding</keyword>
<dbReference type="GO" id="GO:0005739">
    <property type="term" value="C:mitochondrion"/>
    <property type="evidence" value="ECO:0007669"/>
    <property type="project" value="TreeGrafter"/>
</dbReference>
<name>A0A132NY43_GIAIN</name>
<organism evidence="9 10">
    <name type="scientific">Giardia duodenalis assemblage B</name>
    <dbReference type="NCBI Taxonomy" id="1394984"/>
    <lineage>
        <taxon>Eukaryota</taxon>
        <taxon>Metamonada</taxon>
        <taxon>Diplomonadida</taxon>
        <taxon>Hexamitidae</taxon>
        <taxon>Giardiinae</taxon>
        <taxon>Giardia</taxon>
    </lineage>
</organism>
<accession>A0A132NY43</accession>
<keyword evidence="5" id="KW-0547">Nucleotide-binding</keyword>
<evidence type="ECO:0000256" key="7">
    <source>
        <dbReference type="ARBA" id="ARBA00022840"/>
    </source>
</evidence>
<evidence type="ECO:0000313" key="9">
    <source>
        <dbReference type="EMBL" id="KWX14612.1"/>
    </source>
</evidence>
<keyword evidence="3" id="KW-0808">Transferase</keyword>
<dbReference type="GO" id="GO:0006233">
    <property type="term" value="P:dTDP biosynthetic process"/>
    <property type="evidence" value="ECO:0007669"/>
    <property type="project" value="InterPro"/>
</dbReference>
<dbReference type="VEuPathDB" id="GiardiaDB:QR46_1355"/>
<dbReference type="NCBIfam" id="TIGR00041">
    <property type="entry name" value="DTMP_kinase"/>
    <property type="match status" value="1"/>
</dbReference>
<dbReference type="GO" id="GO:0005634">
    <property type="term" value="C:nucleus"/>
    <property type="evidence" value="ECO:0007669"/>
    <property type="project" value="TreeGrafter"/>
</dbReference>
<evidence type="ECO:0000259" key="8">
    <source>
        <dbReference type="Pfam" id="PF02223"/>
    </source>
</evidence>
<evidence type="ECO:0000313" key="10">
    <source>
        <dbReference type="Proteomes" id="UP000070089"/>
    </source>
</evidence>
<dbReference type="PANTHER" id="PTHR10344">
    <property type="entry name" value="THYMIDYLATE KINASE"/>
    <property type="match status" value="1"/>
</dbReference>
<dbReference type="OrthoDB" id="425602at2759"/>
<dbReference type="Pfam" id="PF02223">
    <property type="entry name" value="Thymidylate_kin"/>
    <property type="match status" value="1"/>
</dbReference>
<comment type="similarity">
    <text evidence="1">Belongs to the thymidylate kinase family.</text>
</comment>
<dbReference type="InterPro" id="IPR039430">
    <property type="entry name" value="Thymidylate_kin-like_dom"/>
</dbReference>
<evidence type="ECO:0000256" key="1">
    <source>
        <dbReference type="ARBA" id="ARBA00009776"/>
    </source>
</evidence>
<evidence type="ECO:0000256" key="2">
    <source>
        <dbReference type="ARBA" id="ARBA00012980"/>
    </source>
</evidence>
<evidence type="ECO:0000256" key="3">
    <source>
        <dbReference type="ARBA" id="ARBA00022679"/>
    </source>
</evidence>
<dbReference type="Gene3D" id="3.40.50.300">
    <property type="entry name" value="P-loop containing nucleotide triphosphate hydrolases"/>
    <property type="match status" value="1"/>
</dbReference>
<dbReference type="Proteomes" id="UP000070089">
    <property type="component" value="Unassembled WGS sequence"/>
</dbReference>
<reference evidence="9 10" key="1">
    <citation type="journal article" date="2015" name="Mol. Biochem. Parasitol.">
        <title>Identification of polymorphic genes for use in assemblage B genotyping assays through comparative genomics of multiple assemblage B Giardia duodenalis isolates.</title>
        <authorList>
            <person name="Wielinga C."/>
            <person name="Thompson R.C."/>
            <person name="Monis P."/>
            <person name="Ryan U."/>
        </authorList>
    </citation>
    <scope>NUCLEOTIDE SEQUENCE [LARGE SCALE GENOMIC DNA]</scope>
    <source>
        <strain evidence="9 10">BAH15c1</strain>
    </source>
</reference>
<dbReference type="GO" id="GO:0005829">
    <property type="term" value="C:cytosol"/>
    <property type="evidence" value="ECO:0007669"/>
    <property type="project" value="TreeGrafter"/>
</dbReference>
<dbReference type="AlphaFoldDB" id="A0A132NY43"/>
<dbReference type="EMBL" id="JXTI01000027">
    <property type="protein sequence ID" value="KWX14612.1"/>
    <property type="molecule type" value="Genomic_DNA"/>
</dbReference>
<dbReference type="GO" id="GO:0004798">
    <property type="term" value="F:dTMP kinase activity"/>
    <property type="evidence" value="ECO:0007669"/>
    <property type="project" value="UniProtKB-EC"/>
</dbReference>
<dbReference type="GO" id="GO:0005524">
    <property type="term" value="F:ATP binding"/>
    <property type="evidence" value="ECO:0007669"/>
    <property type="project" value="UniProtKB-KW"/>
</dbReference>
<dbReference type="GO" id="GO:0004550">
    <property type="term" value="F:nucleoside diphosphate kinase activity"/>
    <property type="evidence" value="ECO:0007669"/>
    <property type="project" value="TreeGrafter"/>
</dbReference>
<comment type="caution">
    <text evidence="9">The sequence shown here is derived from an EMBL/GenBank/DDBJ whole genome shotgun (WGS) entry which is preliminary data.</text>
</comment>
<dbReference type="GO" id="GO:0006235">
    <property type="term" value="P:dTTP biosynthetic process"/>
    <property type="evidence" value="ECO:0007669"/>
    <property type="project" value="TreeGrafter"/>
</dbReference>
<feature type="domain" description="Thymidylate kinase-like" evidence="8">
    <location>
        <begin position="47"/>
        <end position="207"/>
    </location>
</feature>
<dbReference type="SUPFAM" id="SSF52540">
    <property type="entry name" value="P-loop containing nucleoside triphosphate hydrolases"/>
    <property type="match status" value="1"/>
</dbReference>
<sequence>MDDTNGTSPTYIHRNNDRCSDNLQTSGYSEEGTKRECNIGRGLLIVVEGLDRAGKDTLIEHLVNLLEQAGESVMVQAFPDRTTKSGIILDRFLRREIDLSDWDCHELYAENRRELEETLCKALLNGTTVICSRYAYSGVAYTAAKGHDIRKCMKADMGLLRPDLIVFLDVDARTVAMRNSFGKERYETHDFQVKVYTAFQTLWELLRKSQYGSQDGESYTRLLIIYPQDLPTALKQILQAVLECKAKAGYVLHRDLFHLELNFC</sequence>
<dbReference type="EC" id="2.7.4.9" evidence="2"/>
<keyword evidence="6 9" id="KW-0418">Kinase</keyword>
<gene>
    <name evidence="9" type="ORF">QR46_1355</name>
</gene>
<dbReference type="PANTHER" id="PTHR10344:SF1">
    <property type="entry name" value="THYMIDYLATE KINASE"/>
    <property type="match status" value="1"/>
</dbReference>
<dbReference type="GO" id="GO:0006227">
    <property type="term" value="P:dUDP biosynthetic process"/>
    <property type="evidence" value="ECO:0007669"/>
    <property type="project" value="TreeGrafter"/>
</dbReference>
<keyword evidence="4" id="KW-0545">Nucleotide biosynthesis</keyword>
<proteinExistence type="inferred from homology"/>
<dbReference type="CDD" id="cd01672">
    <property type="entry name" value="TMPK"/>
    <property type="match status" value="1"/>
</dbReference>
<evidence type="ECO:0000256" key="5">
    <source>
        <dbReference type="ARBA" id="ARBA00022741"/>
    </source>
</evidence>
<evidence type="ECO:0000256" key="6">
    <source>
        <dbReference type="ARBA" id="ARBA00022777"/>
    </source>
</evidence>
<protein>
    <recommendedName>
        <fullName evidence="2">dTMP kinase</fullName>
        <ecNumber evidence="2">2.7.4.9</ecNumber>
    </recommendedName>
</protein>
<dbReference type="InterPro" id="IPR018094">
    <property type="entry name" value="Thymidylate_kinase"/>
</dbReference>